<dbReference type="EMBL" id="JACGWJ010000014">
    <property type="protein sequence ID" value="KAL0374535.1"/>
    <property type="molecule type" value="Genomic_DNA"/>
</dbReference>
<dbReference type="AlphaFoldDB" id="A0AAW2R2T8"/>
<accession>A0AAW2R2T8</accession>
<gene>
    <name evidence="1" type="ORF">Sradi_3369200</name>
</gene>
<reference evidence="1" key="2">
    <citation type="journal article" date="2024" name="Plant">
        <title>Genomic evolution and insights into agronomic trait innovations of Sesamum species.</title>
        <authorList>
            <person name="Miao H."/>
            <person name="Wang L."/>
            <person name="Qu L."/>
            <person name="Liu H."/>
            <person name="Sun Y."/>
            <person name="Le M."/>
            <person name="Wang Q."/>
            <person name="Wei S."/>
            <person name="Zheng Y."/>
            <person name="Lin W."/>
            <person name="Duan Y."/>
            <person name="Cao H."/>
            <person name="Xiong S."/>
            <person name="Wang X."/>
            <person name="Wei L."/>
            <person name="Li C."/>
            <person name="Ma Q."/>
            <person name="Ju M."/>
            <person name="Zhao R."/>
            <person name="Li G."/>
            <person name="Mu C."/>
            <person name="Tian Q."/>
            <person name="Mei H."/>
            <person name="Zhang T."/>
            <person name="Gao T."/>
            <person name="Zhang H."/>
        </authorList>
    </citation>
    <scope>NUCLEOTIDE SEQUENCE</scope>
    <source>
        <strain evidence="1">G02</strain>
    </source>
</reference>
<name>A0AAW2R2T8_SESRA</name>
<reference evidence="1" key="1">
    <citation type="submission" date="2020-06" db="EMBL/GenBank/DDBJ databases">
        <authorList>
            <person name="Li T."/>
            <person name="Hu X."/>
            <person name="Zhang T."/>
            <person name="Song X."/>
            <person name="Zhang H."/>
            <person name="Dai N."/>
            <person name="Sheng W."/>
            <person name="Hou X."/>
            <person name="Wei L."/>
        </authorList>
    </citation>
    <scope>NUCLEOTIDE SEQUENCE</scope>
    <source>
        <strain evidence="1">G02</strain>
        <tissue evidence="1">Leaf</tissue>
    </source>
</reference>
<protein>
    <submittedName>
        <fullName evidence="1">Uncharacterized protein</fullName>
    </submittedName>
</protein>
<comment type="caution">
    <text evidence="1">The sequence shown here is derived from an EMBL/GenBank/DDBJ whole genome shotgun (WGS) entry which is preliminary data.</text>
</comment>
<proteinExistence type="predicted"/>
<evidence type="ECO:0000313" key="1">
    <source>
        <dbReference type="EMBL" id="KAL0374535.1"/>
    </source>
</evidence>
<organism evidence="1">
    <name type="scientific">Sesamum radiatum</name>
    <name type="common">Black benniseed</name>
    <dbReference type="NCBI Taxonomy" id="300843"/>
    <lineage>
        <taxon>Eukaryota</taxon>
        <taxon>Viridiplantae</taxon>
        <taxon>Streptophyta</taxon>
        <taxon>Embryophyta</taxon>
        <taxon>Tracheophyta</taxon>
        <taxon>Spermatophyta</taxon>
        <taxon>Magnoliopsida</taxon>
        <taxon>eudicotyledons</taxon>
        <taxon>Gunneridae</taxon>
        <taxon>Pentapetalae</taxon>
        <taxon>asterids</taxon>
        <taxon>lamiids</taxon>
        <taxon>Lamiales</taxon>
        <taxon>Pedaliaceae</taxon>
        <taxon>Sesamum</taxon>
    </lineage>
</organism>
<sequence>MFPSTTVTQEAVTCSHHSALWIDLDGERSSAQARRNRRFQFEDAWTTSPECADVIRQAWCSVNGTNSRQVLFDKIRASRTHLTQWNKSGFSNIRRRSQEINAEICRMQEQTITSAGKIEIERLKYSLEQLAVQEEILWKQRAKALWLEAGDRNTSFFHAEANERLVRKEIKRIKNESGEEVTSMQAFGGLF</sequence>